<comment type="subcellular location">
    <subcellularLocation>
        <location evidence="1">Membrane</location>
    </subcellularLocation>
</comment>
<evidence type="ECO:0000256" key="6">
    <source>
        <dbReference type="SAM" id="Phobius"/>
    </source>
</evidence>
<dbReference type="Pfam" id="PF01679">
    <property type="entry name" value="Pmp3"/>
    <property type="match status" value="1"/>
</dbReference>
<accession>A0A3L9Y2T0</accession>
<name>A0A3L9Y2T0_9RHOB</name>
<gene>
    <name evidence="7" type="ORF">D9R08_12845</name>
</gene>
<evidence type="ECO:0000256" key="5">
    <source>
        <dbReference type="ARBA" id="ARBA00023136"/>
    </source>
</evidence>
<keyword evidence="3 6" id="KW-0812">Transmembrane</keyword>
<dbReference type="EMBL" id="RCNT01000006">
    <property type="protein sequence ID" value="RMA41745.1"/>
    <property type="molecule type" value="Genomic_DNA"/>
</dbReference>
<evidence type="ECO:0000256" key="1">
    <source>
        <dbReference type="ARBA" id="ARBA00004370"/>
    </source>
</evidence>
<evidence type="ECO:0000256" key="4">
    <source>
        <dbReference type="ARBA" id="ARBA00022989"/>
    </source>
</evidence>
<keyword evidence="4 6" id="KW-1133">Transmembrane helix</keyword>
<feature type="transmembrane region" description="Helical" evidence="6">
    <location>
        <begin position="27"/>
        <end position="50"/>
    </location>
</feature>
<dbReference type="PANTHER" id="PTHR21659">
    <property type="entry name" value="HYDROPHOBIC PROTEIN RCI2 LOW TEMPERATURE AND SALT RESPONSIVE PROTEIN LTI6 -RELATED"/>
    <property type="match status" value="1"/>
</dbReference>
<protein>
    <submittedName>
        <fullName evidence="7">YqaE/Pmp3 family membrane protein</fullName>
    </submittedName>
</protein>
<keyword evidence="5 6" id="KW-0472">Membrane</keyword>
<dbReference type="RefSeq" id="WP_121898459.1">
    <property type="nucleotide sequence ID" value="NZ_CP159473.1"/>
</dbReference>
<proteinExistence type="inferred from homology"/>
<organism evidence="7 8">
    <name type="scientific">Rhodophyticola porphyridii</name>
    <dbReference type="NCBI Taxonomy" id="1852017"/>
    <lineage>
        <taxon>Bacteria</taxon>
        <taxon>Pseudomonadati</taxon>
        <taxon>Pseudomonadota</taxon>
        <taxon>Alphaproteobacteria</taxon>
        <taxon>Rhodobacterales</taxon>
        <taxon>Roseobacteraceae</taxon>
        <taxon>Rhodophyticola</taxon>
    </lineage>
</organism>
<keyword evidence="8" id="KW-1185">Reference proteome</keyword>
<evidence type="ECO:0000313" key="7">
    <source>
        <dbReference type="EMBL" id="RMA41745.1"/>
    </source>
</evidence>
<comment type="caution">
    <text evidence="7">The sequence shown here is derived from an EMBL/GenBank/DDBJ whole genome shotgun (WGS) entry which is preliminary data.</text>
</comment>
<dbReference type="OrthoDB" id="9810121at2"/>
<evidence type="ECO:0000256" key="2">
    <source>
        <dbReference type="ARBA" id="ARBA00009530"/>
    </source>
</evidence>
<dbReference type="Proteomes" id="UP000281343">
    <property type="component" value="Unassembled WGS sequence"/>
</dbReference>
<dbReference type="AlphaFoldDB" id="A0A3L9Y2T0"/>
<dbReference type="PANTHER" id="PTHR21659:SF42">
    <property type="entry name" value="UPF0057 MEMBRANE PROTEIN ZK632.10-RELATED"/>
    <property type="match status" value="1"/>
</dbReference>
<dbReference type="GO" id="GO:0016020">
    <property type="term" value="C:membrane"/>
    <property type="evidence" value="ECO:0007669"/>
    <property type="project" value="UniProtKB-SubCell"/>
</dbReference>
<comment type="similarity">
    <text evidence="2">Belongs to the UPF0057 (PMP3) family.</text>
</comment>
<reference evidence="7 8" key="1">
    <citation type="submission" date="2018-10" db="EMBL/GenBank/DDBJ databases">
        <authorList>
            <person name="Jung H.S."/>
            <person name="Jeon C.O."/>
        </authorList>
    </citation>
    <scope>NUCLEOTIDE SEQUENCE [LARGE SCALE GENOMIC DNA]</scope>
    <source>
        <strain evidence="7 8">MA-7-27</strain>
    </source>
</reference>
<sequence>MDLIRILFAIILPPLGVFLQEGLGKHFWFNIILTLLGYIPGIVHAVYIIARDNPRTV</sequence>
<evidence type="ECO:0000313" key="8">
    <source>
        <dbReference type="Proteomes" id="UP000281343"/>
    </source>
</evidence>
<evidence type="ECO:0000256" key="3">
    <source>
        <dbReference type="ARBA" id="ARBA00022692"/>
    </source>
</evidence>
<dbReference type="PROSITE" id="PS01309">
    <property type="entry name" value="UPF0057"/>
    <property type="match status" value="1"/>
</dbReference>
<dbReference type="InterPro" id="IPR000612">
    <property type="entry name" value="PMP3"/>
</dbReference>